<dbReference type="Pfam" id="PF12710">
    <property type="entry name" value="HAD"/>
    <property type="match status" value="1"/>
</dbReference>
<dbReference type="InterPro" id="IPR036412">
    <property type="entry name" value="HAD-like_sf"/>
</dbReference>
<dbReference type="Proteomes" id="UP000193553">
    <property type="component" value="Unassembled WGS sequence"/>
</dbReference>
<dbReference type="OrthoDB" id="9785423at2"/>
<dbReference type="AlphaFoldDB" id="A0A1X3HFB8"/>
<reference evidence="1 2" key="1">
    <citation type="submission" date="2017-03" db="EMBL/GenBank/DDBJ databases">
        <title>Whole genome sequences of fourteen strains of Bradyrhizobium canariense and one strain of Bradyrhizobium japonicum isolated from Lupinus (Papilionoideae: Genisteae) species in Algeria.</title>
        <authorList>
            <person name="Crovadore J."/>
            <person name="Chekireb D."/>
            <person name="Brachmann A."/>
            <person name="Chablais R."/>
            <person name="Cochard B."/>
            <person name="Lefort F."/>
        </authorList>
    </citation>
    <scope>NUCLEOTIDE SEQUENCE [LARGE SCALE GENOMIC DNA]</scope>
    <source>
        <strain evidence="1 2">UBMA195</strain>
    </source>
</reference>
<accession>A0A1X3HFB8</accession>
<organism evidence="1 2">
    <name type="scientific">Bradyrhizobium canariense</name>
    <dbReference type="NCBI Taxonomy" id="255045"/>
    <lineage>
        <taxon>Bacteria</taxon>
        <taxon>Pseudomonadati</taxon>
        <taxon>Pseudomonadota</taxon>
        <taxon>Alphaproteobacteria</taxon>
        <taxon>Hyphomicrobiales</taxon>
        <taxon>Nitrobacteraceae</taxon>
        <taxon>Bradyrhizobium</taxon>
    </lineage>
</organism>
<evidence type="ECO:0000313" key="2">
    <source>
        <dbReference type="Proteomes" id="UP000193553"/>
    </source>
</evidence>
<dbReference type="RefSeq" id="WP_085357279.1">
    <property type="nucleotide sequence ID" value="NZ_NAFD01000130.1"/>
</dbReference>
<dbReference type="Gene3D" id="3.40.50.1000">
    <property type="entry name" value="HAD superfamily/HAD-like"/>
    <property type="match status" value="1"/>
</dbReference>
<dbReference type="SUPFAM" id="SSF56784">
    <property type="entry name" value="HAD-like"/>
    <property type="match status" value="1"/>
</dbReference>
<gene>
    <name evidence="1" type="ORF">BSZ18_01340</name>
</gene>
<proteinExistence type="predicted"/>
<evidence type="ECO:0000313" key="1">
    <source>
        <dbReference type="EMBL" id="OSJ18925.1"/>
    </source>
</evidence>
<dbReference type="InterPro" id="IPR023214">
    <property type="entry name" value="HAD_sf"/>
</dbReference>
<dbReference type="EMBL" id="NAFI01000121">
    <property type="protein sequence ID" value="OSJ18925.1"/>
    <property type="molecule type" value="Genomic_DNA"/>
</dbReference>
<comment type="caution">
    <text evidence="1">The sequence shown here is derived from an EMBL/GenBank/DDBJ whole genome shotgun (WGS) entry which is preliminary data.</text>
</comment>
<protein>
    <submittedName>
        <fullName evidence="1">Phosphoserine phosphatase</fullName>
    </submittedName>
</protein>
<sequence>MPKKLITMAIAYDFDGTFAHGNVQENSFIPAIGMTKKQFWSQNKERAEKHDADEILSYMTFMLDRAKAAGVPVRRRDIAQHGKTVKLFPGAERWFARINAHAERHGVKLEHFIISSGIKEMIRASRIGSQFRKIFASSFAYDENGVASWPALAINYTTKTQYLFRINKGALAVSDHKKINEYVDPDQRPIPFTNMVFIGDGDTDIPCMRLVREQGGHSIAVYRPNTSSKKAQKLITDRRADFISPADYSDGKSLDRIVKAIIEKIAASDAVRTMKRS</sequence>
<name>A0A1X3HFB8_9BRAD</name>